<gene>
    <name evidence="2" type="ORF">F4560_006806</name>
</gene>
<dbReference type="AlphaFoldDB" id="A0A7W9HS52"/>
<accession>A0A7W9HS52</accession>
<feature type="compositionally biased region" description="Polar residues" evidence="1">
    <location>
        <begin position="26"/>
        <end position="41"/>
    </location>
</feature>
<evidence type="ECO:0000313" key="3">
    <source>
        <dbReference type="Proteomes" id="UP000552097"/>
    </source>
</evidence>
<dbReference type="RefSeq" id="WP_184927016.1">
    <property type="nucleotide sequence ID" value="NZ_JACHMO010000001.1"/>
</dbReference>
<feature type="region of interest" description="Disordered" evidence="1">
    <location>
        <begin position="1"/>
        <end position="52"/>
    </location>
</feature>
<keyword evidence="3" id="KW-1185">Reference proteome</keyword>
<evidence type="ECO:0000313" key="2">
    <source>
        <dbReference type="EMBL" id="MBB5807038.1"/>
    </source>
</evidence>
<comment type="caution">
    <text evidence="2">The sequence shown here is derived from an EMBL/GenBank/DDBJ whole genome shotgun (WGS) entry which is preliminary data.</text>
</comment>
<sequence>MSLRLVFLNAPDRRPTPAKKTPPVRVSSTHHVSQEMTSMSHRTSRDQTSPRRGVRRIATVALAVTAVWLVAACHPVTGQGTDPATVDTPVDVTRDVEFSTSCDDTGFAFDIEPNTPEAREAAQRACRRIHDAVESADWPEGLKPTGPVVVER</sequence>
<dbReference type="EMBL" id="JACHMO010000001">
    <property type="protein sequence ID" value="MBB5807038.1"/>
    <property type="molecule type" value="Genomic_DNA"/>
</dbReference>
<name>A0A7W9HS52_9PSEU</name>
<reference evidence="2 3" key="1">
    <citation type="submission" date="2020-08" db="EMBL/GenBank/DDBJ databases">
        <title>Sequencing the genomes of 1000 actinobacteria strains.</title>
        <authorList>
            <person name="Klenk H.-P."/>
        </authorList>
    </citation>
    <scope>NUCLEOTIDE SEQUENCE [LARGE SCALE GENOMIC DNA]</scope>
    <source>
        <strain evidence="2 3">DSM 45486</strain>
    </source>
</reference>
<protein>
    <submittedName>
        <fullName evidence="2">Uncharacterized protein</fullName>
    </submittedName>
</protein>
<proteinExistence type="predicted"/>
<dbReference type="Proteomes" id="UP000552097">
    <property type="component" value="Unassembled WGS sequence"/>
</dbReference>
<organism evidence="2 3">
    <name type="scientific">Saccharothrix ecbatanensis</name>
    <dbReference type="NCBI Taxonomy" id="1105145"/>
    <lineage>
        <taxon>Bacteria</taxon>
        <taxon>Bacillati</taxon>
        <taxon>Actinomycetota</taxon>
        <taxon>Actinomycetes</taxon>
        <taxon>Pseudonocardiales</taxon>
        <taxon>Pseudonocardiaceae</taxon>
        <taxon>Saccharothrix</taxon>
    </lineage>
</organism>
<evidence type="ECO:0000256" key="1">
    <source>
        <dbReference type="SAM" id="MobiDB-lite"/>
    </source>
</evidence>